<dbReference type="EMBL" id="KV417696">
    <property type="protein sequence ID" value="KZP09620.1"/>
    <property type="molecule type" value="Genomic_DNA"/>
</dbReference>
<evidence type="ECO:0000313" key="1">
    <source>
        <dbReference type="EMBL" id="KZP09620.1"/>
    </source>
</evidence>
<accession>A0A165YJF3</accession>
<organism evidence="1 2">
    <name type="scientific">Athelia psychrophila</name>
    <dbReference type="NCBI Taxonomy" id="1759441"/>
    <lineage>
        <taxon>Eukaryota</taxon>
        <taxon>Fungi</taxon>
        <taxon>Dikarya</taxon>
        <taxon>Basidiomycota</taxon>
        <taxon>Agaricomycotina</taxon>
        <taxon>Agaricomycetes</taxon>
        <taxon>Agaricomycetidae</taxon>
        <taxon>Atheliales</taxon>
        <taxon>Atheliaceae</taxon>
        <taxon>Athelia</taxon>
    </lineage>
</organism>
<proteinExistence type="predicted"/>
<dbReference type="AlphaFoldDB" id="A0A165YJF3"/>
<sequence>MEVTGTWYDHEVRPFGRAVATWLQSEAEPHYGHVLLENLCRMVETFVLDTGSTAHVMAIKDMMLDGNPSIGSNHIQNCKVQVIK</sequence>
<protein>
    <submittedName>
        <fullName evidence="1">Uncharacterized protein</fullName>
    </submittedName>
</protein>
<reference evidence="1 2" key="1">
    <citation type="journal article" date="2016" name="Mol. Biol. Evol.">
        <title>Comparative Genomics of Early-Diverging Mushroom-Forming Fungi Provides Insights into the Origins of Lignocellulose Decay Capabilities.</title>
        <authorList>
            <person name="Nagy L.G."/>
            <person name="Riley R."/>
            <person name="Tritt A."/>
            <person name="Adam C."/>
            <person name="Daum C."/>
            <person name="Floudas D."/>
            <person name="Sun H."/>
            <person name="Yadav J.S."/>
            <person name="Pangilinan J."/>
            <person name="Larsson K.H."/>
            <person name="Matsuura K."/>
            <person name="Barry K."/>
            <person name="Labutti K."/>
            <person name="Kuo R."/>
            <person name="Ohm R.A."/>
            <person name="Bhattacharya S.S."/>
            <person name="Shirouzu T."/>
            <person name="Yoshinaga Y."/>
            <person name="Martin F.M."/>
            <person name="Grigoriev I.V."/>
            <person name="Hibbett D.S."/>
        </authorList>
    </citation>
    <scope>NUCLEOTIDE SEQUENCE [LARGE SCALE GENOMIC DNA]</scope>
    <source>
        <strain evidence="1 2">CBS 109695</strain>
    </source>
</reference>
<evidence type="ECO:0000313" key="2">
    <source>
        <dbReference type="Proteomes" id="UP000076532"/>
    </source>
</evidence>
<dbReference type="Proteomes" id="UP000076532">
    <property type="component" value="Unassembled WGS sequence"/>
</dbReference>
<gene>
    <name evidence="1" type="ORF">FIBSPDRAFT_963821</name>
</gene>
<keyword evidence="2" id="KW-1185">Reference proteome</keyword>
<name>A0A165YJF3_9AGAM</name>